<dbReference type="eggNOG" id="KOG2507">
    <property type="taxonomic scope" value="Eukaryota"/>
</dbReference>
<dbReference type="Gene3D" id="3.10.20.90">
    <property type="entry name" value="Phosphatidylinositol 3-kinase Catalytic Subunit, Chain A, domain 1"/>
    <property type="match status" value="1"/>
</dbReference>
<dbReference type="InterPro" id="IPR029071">
    <property type="entry name" value="Ubiquitin-like_domsf"/>
</dbReference>
<dbReference type="InterPro" id="IPR001012">
    <property type="entry name" value="UBX_dom"/>
</dbReference>
<evidence type="ECO:0000259" key="2">
    <source>
        <dbReference type="PROSITE" id="PS50033"/>
    </source>
</evidence>
<gene>
    <name evidence="4" type="primary">LOC100834745</name>
    <name evidence="3" type="ORF">BRADI_4g20210v3</name>
</gene>
<feature type="region of interest" description="Disordered" evidence="1">
    <location>
        <begin position="227"/>
        <end position="258"/>
    </location>
</feature>
<dbReference type="EnsemblPlants" id="KQJ88657">
    <property type="protein sequence ID" value="KQJ88657"/>
    <property type="gene ID" value="BRADI_4g20210v3"/>
</dbReference>
<accession>I1IM01</accession>
<dbReference type="SMART" id="SM00166">
    <property type="entry name" value="UBX"/>
    <property type="match status" value="1"/>
</dbReference>
<dbReference type="OMA" id="FEPNNTS"/>
<feature type="region of interest" description="Disordered" evidence="1">
    <location>
        <begin position="320"/>
        <end position="391"/>
    </location>
</feature>
<reference evidence="4" key="3">
    <citation type="submission" date="2018-08" db="UniProtKB">
        <authorList>
            <consortium name="EnsemblPlants"/>
        </authorList>
    </citation>
    <scope>IDENTIFICATION</scope>
    <source>
        <strain evidence="4">cv. Bd21</strain>
    </source>
</reference>
<dbReference type="InterPro" id="IPR036249">
    <property type="entry name" value="Thioredoxin-like_sf"/>
</dbReference>
<dbReference type="Gramene" id="KQJ88657">
    <property type="protein sequence ID" value="KQJ88657"/>
    <property type="gene ID" value="BRADI_4g20210v3"/>
</dbReference>
<dbReference type="ExpressionAtlas" id="I1IM01">
    <property type="expression patterns" value="baseline"/>
</dbReference>
<reference evidence="3 4" key="1">
    <citation type="journal article" date="2010" name="Nature">
        <title>Genome sequencing and analysis of the model grass Brachypodium distachyon.</title>
        <authorList>
            <consortium name="International Brachypodium Initiative"/>
        </authorList>
    </citation>
    <scope>NUCLEOTIDE SEQUENCE [LARGE SCALE GENOMIC DNA]</scope>
    <source>
        <strain evidence="3">Bd21</strain>
        <strain evidence="4">cv. Bd21</strain>
    </source>
</reference>
<dbReference type="OrthoDB" id="2445133at2759"/>
<protein>
    <recommendedName>
        <fullName evidence="2">UBX domain-containing protein</fullName>
    </recommendedName>
</protein>
<dbReference type="PANTHER" id="PTHR47770">
    <property type="entry name" value="PLANT UBX DOMAIN-CONTAINING PROTEIN 11"/>
    <property type="match status" value="1"/>
</dbReference>
<reference evidence="3" key="2">
    <citation type="submission" date="2017-06" db="EMBL/GenBank/DDBJ databases">
        <title>WGS assembly of Brachypodium distachyon.</title>
        <authorList>
            <consortium name="The International Brachypodium Initiative"/>
            <person name="Lucas S."/>
            <person name="Harmon-Smith M."/>
            <person name="Lail K."/>
            <person name="Tice H."/>
            <person name="Grimwood J."/>
            <person name="Bruce D."/>
            <person name="Barry K."/>
            <person name="Shu S."/>
            <person name="Lindquist E."/>
            <person name="Wang M."/>
            <person name="Pitluck S."/>
            <person name="Vogel J.P."/>
            <person name="Garvin D.F."/>
            <person name="Mockler T.C."/>
            <person name="Schmutz J."/>
            <person name="Rokhsar D."/>
            <person name="Bevan M.W."/>
        </authorList>
    </citation>
    <scope>NUCLEOTIDE SEQUENCE</scope>
    <source>
        <strain evidence="3">Bd21</strain>
    </source>
</reference>
<name>I1IM01_BRADI</name>
<evidence type="ECO:0000313" key="4">
    <source>
        <dbReference type="EnsemblPlants" id="KQJ88657"/>
    </source>
</evidence>
<dbReference type="Pfam" id="PF00789">
    <property type="entry name" value="UBX"/>
    <property type="match status" value="1"/>
</dbReference>
<dbReference type="Proteomes" id="UP000008810">
    <property type="component" value="Chromosome 4"/>
</dbReference>
<feature type="compositionally biased region" description="Polar residues" evidence="1">
    <location>
        <begin position="230"/>
        <end position="241"/>
    </location>
</feature>
<feature type="compositionally biased region" description="Polar residues" evidence="1">
    <location>
        <begin position="526"/>
        <end position="549"/>
    </location>
</feature>
<feature type="region of interest" description="Disordered" evidence="1">
    <location>
        <begin position="524"/>
        <end position="622"/>
    </location>
</feature>
<evidence type="ECO:0000313" key="5">
    <source>
        <dbReference type="Proteomes" id="UP000008810"/>
    </source>
</evidence>
<dbReference type="PANTHER" id="PTHR47770:SF1">
    <property type="entry name" value="PLANT UBX DOMAIN-CONTAINING PROTEIN 11"/>
    <property type="match status" value="1"/>
</dbReference>
<dbReference type="AlphaFoldDB" id="I1IM01"/>
<evidence type="ECO:0000313" key="3">
    <source>
        <dbReference type="EMBL" id="KQJ88657.1"/>
    </source>
</evidence>
<dbReference type="SUPFAM" id="SSF52833">
    <property type="entry name" value="Thioredoxin-like"/>
    <property type="match status" value="1"/>
</dbReference>
<dbReference type="STRING" id="15368.I1IM01"/>
<dbReference type="PROSITE" id="PS50033">
    <property type="entry name" value="UBX"/>
    <property type="match status" value="1"/>
</dbReference>
<evidence type="ECO:0000256" key="1">
    <source>
        <dbReference type="SAM" id="MobiDB-lite"/>
    </source>
</evidence>
<dbReference type="Gene3D" id="3.40.30.10">
    <property type="entry name" value="Glutaredoxin"/>
    <property type="match status" value="1"/>
</dbReference>
<dbReference type="Pfam" id="PF23187">
    <property type="entry name" value="UBX7_N"/>
    <property type="match status" value="1"/>
</dbReference>
<feature type="compositionally biased region" description="Low complexity" evidence="1">
    <location>
        <begin position="242"/>
        <end position="258"/>
    </location>
</feature>
<feature type="compositionally biased region" description="Polar residues" evidence="1">
    <location>
        <begin position="361"/>
        <end position="391"/>
    </location>
</feature>
<proteinExistence type="predicted"/>
<feature type="domain" description="UBX" evidence="2">
    <location>
        <begin position="392"/>
        <end position="470"/>
    </location>
</feature>
<dbReference type="SUPFAM" id="SSF54236">
    <property type="entry name" value="Ubiquitin-like"/>
    <property type="match status" value="1"/>
</dbReference>
<organism evidence="4">
    <name type="scientific">Brachypodium distachyon</name>
    <name type="common">Purple false brome</name>
    <name type="synonym">Trachynia distachya</name>
    <dbReference type="NCBI Taxonomy" id="15368"/>
    <lineage>
        <taxon>Eukaryota</taxon>
        <taxon>Viridiplantae</taxon>
        <taxon>Streptophyta</taxon>
        <taxon>Embryophyta</taxon>
        <taxon>Tracheophyta</taxon>
        <taxon>Spermatophyta</taxon>
        <taxon>Magnoliopsida</taxon>
        <taxon>Liliopsida</taxon>
        <taxon>Poales</taxon>
        <taxon>Poaceae</taxon>
        <taxon>BOP clade</taxon>
        <taxon>Pooideae</taxon>
        <taxon>Stipodae</taxon>
        <taxon>Brachypodieae</taxon>
        <taxon>Brachypodium</taxon>
    </lineage>
</organism>
<dbReference type="EMBL" id="CM000883">
    <property type="protein sequence ID" value="KQJ88657.1"/>
    <property type="molecule type" value="Genomic_DNA"/>
</dbReference>
<keyword evidence="5" id="KW-1185">Reference proteome</keyword>
<feature type="region of interest" description="Disordered" evidence="1">
    <location>
        <begin position="476"/>
        <end position="500"/>
    </location>
</feature>
<feature type="compositionally biased region" description="Polar residues" evidence="1">
    <location>
        <begin position="565"/>
        <end position="579"/>
    </location>
</feature>
<sequence>MEQGSVSSIRFVPGYVFGSSFLFATPSPVQEAACSLPAPQPLRLSFTGIGIRTVLFFYLSASGLAISSCFASNILLHSALLTCWYYEPISTENTMKSLTYKGSIPDAINQSRREKKLFVVYLSGEDETSRGLECSTLVDEHVAQVIGRYCIFLHLKQGNVDALQFSAIYPQKSIPSVSVIGLNGVMLWNHEGYIRPEDLKENIEKAWAALHVQETEATLLTASRMAEPVNTDSTSLPAQDGSSTSENHSNSSSKSIGCSAVSEFDNSTDFVAVAQTPNSTGHAVLLKINEQESSESDSAPGDISVEEKLDSACKAALPDCSGSSNVDSCKNPIQRDSTLSPKRKNKVNGSGTAAPSEPIPSITNDRSISSKSPVEQDKATSSTPTELTTNSAKKDDIQLVIRMSNGPSLQIKLTKGDVLRKVKNFVDENQGSGVGSYNLAMLYPRTLFTEQDMEKTLYELGIETRQALLVVPNHQSVKVPRHQLSSPSRGFDRHKDSDNSGSSGYWGILGSALSYINPLSYLRGDPTSSNPEQLGNEGSQQYRRSSSPLNHPGTEAASEPRPLASNRSQETASHSSGNSLRRRPRQFGANIHTLSSEEQGPSDDRNVFWNGNSTEFGSDDKK</sequence>